<feature type="transmembrane region" description="Helical" evidence="7">
    <location>
        <begin position="58"/>
        <end position="80"/>
    </location>
</feature>
<dbReference type="RefSeq" id="WP_095376231.1">
    <property type="nucleotide sequence ID" value="NZ_NCWY01000008.1"/>
</dbReference>
<evidence type="ECO:0000256" key="2">
    <source>
        <dbReference type="ARBA" id="ARBA00007362"/>
    </source>
</evidence>
<evidence type="ECO:0000256" key="4">
    <source>
        <dbReference type="ARBA" id="ARBA00022989"/>
    </source>
</evidence>
<evidence type="ECO:0000256" key="1">
    <source>
        <dbReference type="ARBA" id="ARBA00004141"/>
    </source>
</evidence>
<evidence type="ECO:0000259" key="8">
    <source>
        <dbReference type="Pfam" id="PF00892"/>
    </source>
</evidence>
<comment type="similarity">
    <text evidence="2">Belongs to the EamA transporter family.</text>
</comment>
<feature type="domain" description="EamA" evidence="8">
    <location>
        <begin position="7"/>
        <end position="131"/>
    </location>
</feature>
<evidence type="ECO:0000313" key="9">
    <source>
        <dbReference type="EMBL" id="PAK95214.1"/>
    </source>
</evidence>
<feature type="transmembrane region" description="Helical" evidence="7">
    <location>
        <begin position="239"/>
        <end position="258"/>
    </location>
</feature>
<feature type="transmembrane region" description="Helical" evidence="7">
    <location>
        <begin position="270"/>
        <end position="288"/>
    </location>
</feature>
<keyword evidence="5 7" id="KW-0472">Membrane</keyword>
<dbReference type="SUPFAM" id="SSF103481">
    <property type="entry name" value="Multidrug resistance efflux transporter EmrE"/>
    <property type="match status" value="2"/>
</dbReference>
<keyword evidence="3 7" id="KW-0812">Transmembrane</keyword>
<evidence type="ECO:0000256" key="5">
    <source>
        <dbReference type="ARBA" id="ARBA00023136"/>
    </source>
</evidence>
<dbReference type="PANTHER" id="PTHR32322:SF9">
    <property type="entry name" value="AMINO-ACID METABOLITE EFFLUX PUMP-RELATED"/>
    <property type="match status" value="1"/>
</dbReference>
<protein>
    <submittedName>
        <fullName evidence="9">EamA family transporter</fullName>
    </submittedName>
</protein>
<proteinExistence type="inferred from homology"/>
<feature type="transmembrane region" description="Helical" evidence="7">
    <location>
        <begin position="172"/>
        <end position="191"/>
    </location>
</feature>
<feature type="region of interest" description="Disordered" evidence="6">
    <location>
        <begin position="300"/>
        <end position="344"/>
    </location>
</feature>
<reference evidence="9 10" key="1">
    <citation type="submission" date="2017-04" db="EMBL/GenBank/DDBJ databases">
        <title>Kefir bacterial isolates.</title>
        <authorList>
            <person name="Kim Y."/>
            <person name="Blasche S."/>
            <person name="Patil K.R."/>
        </authorList>
    </citation>
    <scope>NUCLEOTIDE SEQUENCE [LARGE SCALE GENOMIC DNA]</scope>
    <source>
        <strain evidence="9 10">OG2</strain>
    </source>
</reference>
<evidence type="ECO:0000256" key="6">
    <source>
        <dbReference type="SAM" id="MobiDB-lite"/>
    </source>
</evidence>
<comment type="subcellular location">
    <subcellularLocation>
        <location evidence="1">Membrane</location>
        <topology evidence="1">Multi-pass membrane protein</topology>
    </subcellularLocation>
</comment>
<name>A0A269ZBQ1_9MICO</name>
<keyword evidence="4 7" id="KW-1133">Transmembrane helix</keyword>
<feature type="transmembrane region" description="Helical" evidence="7">
    <location>
        <begin position="140"/>
        <end position="160"/>
    </location>
</feature>
<feature type="transmembrane region" description="Helical" evidence="7">
    <location>
        <begin position="7"/>
        <end position="27"/>
    </location>
</feature>
<comment type="caution">
    <text evidence="9">The sequence shown here is derived from an EMBL/GenBank/DDBJ whole genome shotgun (WGS) entry which is preliminary data.</text>
</comment>
<evidence type="ECO:0000256" key="3">
    <source>
        <dbReference type="ARBA" id="ARBA00022692"/>
    </source>
</evidence>
<dbReference type="InterPro" id="IPR037185">
    <property type="entry name" value="EmrE-like"/>
</dbReference>
<gene>
    <name evidence="9" type="ORF">B8X04_10345</name>
</gene>
<accession>A0A269ZBQ1</accession>
<dbReference type="Proteomes" id="UP000216867">
    <property type="component" value="Unassembled WGS sequence"/>
</dbReference>
<feature type="transmembrane region" description="Helical" evidence="7">
    <location>
        <begin position="117"/>
        <end position="134"/>
    </location>
</feature>
<organism evidence="9 10">
    <name type="scientific">Brevibacterium casei</name>
    <dbReference type="NCBI Taxonomy" id="33889"/>
    <lineage>
        <taxon>Bacteria</taxon>
        <taxon>Bacillati</taxon>
        <taxon>Actinomycetota</taxon>
        <taxon>Actinomycetes</taxon>
        <taxon>Micrococcales</taxon>
        <taxon>Brevibacteriaceae</taxon>
        <taxon>Brevibacterium</taxon>
    </lineage>
</organism>
<dbReference type="PANTHER" id="PTHR32322">
    <property type="entry name" value="INNER MEMBRANE TRANSPORTER"/>
    <property type="match status" value="1"/>
</dbReference>
<feature type="domain" description="EamA" evidence="8">
    <location>
        <begin position="144"/>
        <end position="281"/>
    </location>
</feature>
<feature type="transmembrane region" description="Helical" evidence="7">
    <location>
        <begin position="206"/>
        <end position="227"/>
    </location>
</feature>
<feature type="compositionally biased region" description="Basic residues" evidence="6">
    <location>
        <begin position="300"/>
        <end position="313"/>
    </location>
</feature>
<feature type="transmembrane region" description="Helical" evidence="7">
    <location>
        <begin position="86"/>
        <end position="108"/>
    </location>
</feature>
<dbReference type="InterPro" id="IPR050638">
    <property type="entry name" value="AA-Vitamin_Transporters"/>
</dbReference>
<dbReference type="Pfam" id="PF00892">
    <property type="entry name" value="EamA"/>
    <property type="match status" value="2"/>
</dbReference>
<sequence>MRPVHQLLALLVVVLWGVNFVFIDFGLRDWPPLLLVAARFTMVVIPAILFVRFPRGSLGRILLIGVFMSAGQFGLLYTSLFLGLPVGLSSIILQIQAAFTVVVAALALRETPTRRQVIGILIGLTGLAVIGLSLEASTPVAAFVVCLAAALSWAIGNVIARGVKPGISGLQMTVWSGLVVPVPMLGLSLLIDGPAEVARAVLHPTWGVLASVVYTAGVASLIGYVIWNSLLARFPASQVAPFTLLVPPVGVGAAWLVLGDRPTVPELIGGGLLILGVAVTTGALRTVARGIGRVVLRRGGRPRRGERPRHRTVVAREHPETAGAGAESELGAAASGRNGQEIAR</sequence>
<feature type="transmembrane region" description="Helical" evidence="7">
    <location>
        <begin position="33"/>
        <end position="51"/>
    </location>
</feature>
<dbReference type="AlphaFoldDB" id="A0A269ZBQ1"/>
<feature type="compositionally biased region" description="Low complexity" evidence="6">
    <location>
        <begin position="322"/>
        <end position="336"/>
    </location>
</feature>
<evidence type="ECO:0000313" key="10">
    <source>
        <dbReference type="Proteomes" id="UP000216867"/>
    </source>
</evidence>
<dbReference type="EMBL" id="NCWY01000008">
    <property type="protein sequence ID" value="PAK95214.1"/>
    <property type="molecule type" value="Genomic_DNA"/>
</dbReference>
<dbReference type="GO" id="GO:0016020">
    <property type="term" value="C:membrane"/>
    <property type="evidence" value="ECO:0007669"/>
    <property type="project" value="UniProtKB-SubCell"/>
</dbReference>
<dbReference type="InterPro" id="IPR000620">
    <property type="entry name" value="EamA_dom"/>
</dbReference>
<evidence type="ECO:0000256" key="7">
    <source>
        <dbReference type="SAM" id="Phobius"/>
    </source>
</evidence>